<protein>
    <submittedName>
        <fullName evidence="1">Uncharacterized protein</fullName>
    </submittedName>
</protein>
<evidence type="ECO:0000313" key="2">
    <source>
        <dbReference type="Proteomes" id="UP000432568"/>
    </source>
</evidence>
<dbReference type="EMBL" id="VIOG01000004">
    <property type="protein sequence ID" value="MTD91107.1"/>
    <property type="molecule type" value="Genomic_DNA"/>
</dbReference>
<reference evidence="1 2" key="1">
    <citation type="submission" date="2019-07" db="EMBL/GenBank/DDBJ databases">
        <title>Draft genome of C. aurimucosum strain 332.</title>
        <authorList>
            <person name="Pacheco L.G.C."/>
            <person name="Aguiar E.R.G.R."/>
            <person name="Barberis C.M."/>
            <person name="Almuzara M.N."/>
            <person name="Traglia G.M."/>
            <person name="Santos C.S."/>
            <person name="Vay C.A."/>
            <person name="Rocha D.J.P.G."/>
        </authorList>
    </citation>
    <scope>NUCLEOTIDE SEQUENCE [LARGE SCALE GENOMIC DNA]</scope>
    <source>
        <strain evidence="1 2">332</strain>
    </source>
</reference>
<evidence type="ECO:0000313" key="1">
    <source>
        <dbReference type="EMBL" id="MTD91107.1"/>
    </source>
</evidence>
<comment type="caution">
    <text evidence="1">The sequence shown here is derived from an EMBL/GenBank/DDBJ whole genome shotgun (WGS) entry which is preliminary data.</text>
</comment>
<gene>
    <name evidence="1" type="ORF">FME68_04255</name>
</gene>
<accession>A0A6I3KAU4</accession>
<proteinExistence type="predicted"/>
<dbReference type="AlphaFoldDB" id="A0A6I3KAU4"/>
<sequence>MALKLVDTGRDSALIESSGVASYRNWGTWKRDVPPWASVLEKGEELRVEGRFRLEVLSSEILVYVNGPRLGSLGQGVYILDGTARMFIQSPTAQVQAVLTRLA</sequence>
<dbReference type="Proteomes" id="UP000432568">
    <property type="component" value="Unassembled WGS sequence"/>
</dbReference>
<name>A0A6I3KAU4_9CORY</name>
<organism evidence="1 2">
    <name type="scientific">Corynebacterium aurimucosum</name>
    <dbReference type="NCBI Taxonomy" id="169292"/>
    <lineage>
        <taxon>Bacteria</taxon>
        <taxon>Bacillati</taxon>
        <taxon>Actinomycetota</taxon>
        <taxon>Actinomycetes</taxon>
        <taxon>Mycobacteriales</taxon>
        <taxon>Corynebacteriaceae</taxon>
        <taxon>Corynebacterium</taxon>
    </lineage>
</organism>